<dbReference type="PANTHER" id="PTHR42847:SF4">
    <property type="entry name" value="ALKANESULFONATE MONOOXYGENASE-RELATED"/>
    <property type="match status" value="1"/>
</dbReference>
<dbReference type="RefSeq" id="WP_340346643.1">
    <property type="nucleotide sequence ID" value="NZ_JBBKZT010000019.1"/>
</dbReference>
<evidence type="ECO:0000313" key="7">
    <source>
        <dbReference type="Proteomes" id="UP001385892"/>
    </source>
</evidence>
<dbReference type="Gene3D" id="3.20.20.30">
    <property type="entry name" value="Luciferase-like domain"/>
    <property type="match status" value="1"/>
</dbReference>
<dbReference type="InterPro" id="IPR050172">
    <property type="entry name" value="SsuD_RutA_monooxygenase"/>
</dbReference>
<keyword evidence="1" id="KW-0285">Flavoprotein</keyword>
<feature type="domain" description="Luciferase-like" evidence="5">
    <location>
        <begin position="10"/>
        <end position="330"/>
    </location>
</feature>
<keyword evidence="2" id="KW-0288">FMN</keyword>
<dbReference type="InterPro" id="IPR036661">
    <property type="entry name" value="Luciferase-like_sf"/>
</dbReference>
<evidence type="ECO:0000256" key="4">
    <source>
        <dbReference type="ARBA" id="ARBA00023033"/>
    </source>
</evidence>
<keyword evidence="7" id="KW-1185">Reference proteome</keyword>
<dbReference type="EMBL" id="JBBKZT010000019">
    <property type="protein sequence ID" value="MEJ8851125.1"/>
    <property type="molecule type" value="Genomic_DNA"/>
</dbReference>
<keyword evidence="4" id="KW-0503">Monooxygenase</keyword>
<dbReference type="InterPro" id="IPR011251">
    <property type="entry name" value="Luciferase-like_dom"/>
</dbReference>
<name>A0ABU8WUA9_9BURK</name>
<evidence type="ECO:0000313" key="6">
    <source>
        <dbReference type="EMBL" id="MEJ8851125.1"/>
    </source>
</evidence>
<reference evidence="6 7" key="1">
    <citation type="submission" date="2024-03" db="EMBL/GenBank/DDBJ databases">
        <title>Novel species of the genus Variovorax.</title>
        <authorList>
            <person name="Liu Q."/>
            <person name="Xin Y.-H."/>
        </authorList>
    </citation>
    <scope>NUCLEOTIDE SEQUENCE [LARGE SCALE GENOMIC DNA]</scope>
    <source>
        <strain evidence="6 7">KACC 18900</strain>
    </source>
</reference>
<keyword evidence="3" id="KW-0560">Oxidoreductase</keyword>
<protein>
    <submittedName>
        <fullName evidence="6">LLM class flavin-dependent oxidoreductase</fullName>
    </submittedName>
</protein>
<dbReference type="Pfam" id="PF00296">
    <property type="entry name" value="Bac_luciferase"/>
    <property type="match status" value="1"/>
</dbReference>
<sequence>MANKAPLSMGWFCPTLGDTSAFGDPTQSIPQSLEHFERVSLAAEAAGFDYMLVPVTPLCWDAWVTASFMLARTKKLKALVAIKPGYFHPVAHAKMVTAMDQLSGGRVYLNLIAGLSEKDAVAEGGHASKELRYEQLEEEVRLMKRLWTEEGVKFDGKHYRVDGPKIVPSVVQRPHPPFFLGGGSEQAAEISAQHSAVHLFWGDYPEKIGEEIKAMRERAAKYGREQEIQFSMRLQVIVRETEEEAWAAADRLIEGADTPAAKAMVTHLASSASSAANNRQRELSQTVGRKMTPHLWTGITEVRPGAGVAVVGNPQQVAAQLQEFVDVGCTGFCLSGYPHHEEAERFGRLVMPLLMS</sequence>
<dbReference type="Proteomes" id="UP001385892">
    <property type="component" value="Unassembled WGS sequence"/>
</dbReference>
<accession>A0ABU8WUA9</accession>
<evidence type="ECO:0000256" key="2">
    <source>
        <dbReference type="ARBA" id="ARBA00022643"/>
    </source>
</evidence>
<evidence type="ECO:0000259" key="5">
    <source>
        <dbReference type="Pfam" id="PF00296"/>
    </source>
</evidence>
<gene>
    <name evidence="6" type="ORF">WKW82_31125</name>
</gene>
<comment type="caution">
    <text evidence="6">The sequence shown here is derived from an EMBL/GenBank/DDBJ whole genome shotgun (WGS) entry which is preliminary data.</text>
</comment>
<proteinExistence type="predicted"/>
<dbReference type="CDD" id="cd01094">
    <property type="entry name" value="Alkanesulfonate_monoxygenase"/>
    <property type="match status" value="1"/>
</dbReference>
<dbReference type="PANTHER" id="PTHR42847">
    <property type="entry name" value="ALKANESULFONATE MONOOXYGENASE"/>
    <property type="match status" value="1"/>
</dbReference>
<evidence type="ECO:0000256" key="3">
    <source>
        <dbReference type="ARBA" id="ARBA00023002"/>
    </source>
</evidence>
<dbReference type="SUPFAM" id="SSF51679">
    <property type="entry name" value="Bacterial luciferase-like"/>
    <property type="match status" value="1"/>
</dbReference>
<evidence type="ECO:0000256" key="1">
    <source>
        <dbReference type="ARBA" id="ARBA00022630"/>
    </source>
</evidence>
<organism evidence="6 7">
    <name type="scientific">Variovorax rhizosphaerae</name>
    <dbReference type="NCBI Taxonomy" id="1836200"/>
    <lineage>
        <taxon>Bacteria</taxon>
        <taxon>Pseudomonadati</taxon>
        <taxon>Pseudomonadota</taxon>
        <taxon>Betaproteobacteria</taxon>
        <taxon>Burkholderiales</taxon>
        <taxon>Comamonadaceae</taxon>
        <taxon>Variovorax</taxon>
    </lineage>
</organism>